<keyword evidence="2" id="KW-1185">Reference proteome</keyword>
<dbReference type="Proteomes" id="UP001055172">
    <property type="component" value="Unassembled WGS sequence"/>
</dbReference>
<proteinExistence type="predicted"/>
<gene>
    <name evidence="1" type="ORF">ColLi_12239</name>
</gene>
<organism evidence="1 2">
    <name type="scientific">Colletotrichum liriopes</name>
    <dbReference type="NCBI Taxonomy" id="708192"/>
    <lineage>
        <taxon>Eukaryota</taxon>
        <taxon>Fungi</taxon>
        <taxon>Dikarya</taxon>
        <taxon>Ascomycota</taxon>
        <taxon>Pezizomycotina</taxon>
        <taxon>Sordariomycetes</taxon>
        <taxon>Hypocreomycetidae</taxon>
        <taxon>Glomerellales</taxon>
        <taxon>Glomerellaceae</taxon>
        <taxon>Colletotrichum</taxon>
        <taxon>Colletotrichum spaethianum species complex</taxon>
    </lineage>
</organism>
<accession>A0AA37GY14</accession>
<name>A0AA37GY14_9PEZI</name>
<evidence type="ECO:0000313" key="1">
    <source>
        <dbReference type="EMBL" id="GJC89401.1"/>
    </source>
</evidence>
<protein>
    <submittedName>
        <fullName evidence="1">Uncharacterized protein</fullName>
    </submittedName>
</protein>
<sequence>MADSLHGVRGWEASKTAKPSLIASLAARKSQRYVWHVYASHIFGMHLGKPSPELMRDFGY</sequence>
<dbReference type="EMBL" id="BPPX01000041">
    <property type="protein sequence ID" value="GJC89401.1"/>
    <property type="molecule type" value="Genomic_DNA"/>
</dbReference>
<comment type="caution">
    <text evidence="1">The sequence shown here is derived from an EMBL/GenBank/DDBJ whole genome shotgun (WGS) entry which is preliminary data.</text>
</comment>
<reference evidence="1 2" key="1">
    <citation type="submission" date="2021-07" db="EMBL/GenBank/DDBJ databases">
        <title>Genome data of Colletotrichum spaethianum.</title>
        <authorList>
            <person name="Utami Y.D."/>
            <person name="Hiruma K."/>
        </authorList>
    </citation>
    <scope>NUCLEOTIDE SEQUENCE [LARGE SCALE GENOMIC DNA]</scope>
    <source>
        <strain evidence="1 2">MAFF 242679</strain>
    </source>
</reference>
<evidence type="ECO:0000313" key="2">
    <source>
        <dbReference type="Proteomes" id="UP001055172"/>
    </source>
</evidence>
<dbReference type="AlphaFoldDB" id="A0AA37GY14"/>